<keyword evidence="2" id="KW-1003">Cell membrane</keyword>
<dbReference type="PROSITE" id="PS00237">
    <property type="entry name" value="G_PROTEIN_RECEP_F1_1"/>
    <property type="match status" value="1"/>
</dbReference>
<feature type="transmembrane region" description="Helical" evidence="11">
    <location>
        <begin position="108"/>
        <end position="127"/>
    </location>
</feature>
<feature type="domain" description="G-protein coupled receptors family 1 profile" evidence="12">
    <location>
        <begin position="47"/>
        <end position="386"/>
    </location>
</feature>
<dbReference type="GO" id="GO:0045202">
    <property type="term" value="C:synapse"/>
    <property type="evidence" value="ECO:0007669"/>
    <property type="project" value="TreeGrafter"/>
</dbReference>
<dbReference type="GO" id="GO:0007187">
    <property type="term" value="P:G protein-coupled receptor signaling pathway, coupled to cyclic nucleotide second messenger"/>
    <property type="evidence" value="ECO:0007669"/>
    <property type="project" value="TreeGrafter"/>
</dbReference>
<evidence type="ECO:0000256" key="8">
    <source>
        <dbReference type="ARBA" id="ARBA00023170"/>
    </source>
</evidence>
<dbReference type="GO" id="GO:0030425">
    <property type="term" value="C:dendrite"/>
    <property type="evidence" value="ECO:0007669"/>
    <property type="project" value="TreeGrafter"/>
</dbReference>
<evidence type="ECO:0000256" key="5">
    <source>
        <dbReference type="ARBA" id="ARBA00022989"/>
    </source>
</evidence>
<comment type="similarity">
    <text evidence="10">Belongs to the G-protein coupled receptor 1 family.</text>
</comment>
<feature type="transmembrane region" description="Helical" evidence="11">
    <location>
        <begin position="148"/>
        <end position="170"/>
    </location>
</feature>
<feature type="transmembrane region" description="Helical" evidence="11">
    <location>
        <begin position="190"/>
        <end position="219"/>
    </location>
</feature>
<evidence type="ECO:0000256" key="4">
    <source>
        <dbReference type="ARBA" id="ARBA00022692"/>
    </source>
</evidence>
<keyword evidence="6 10" id="KW-0297">G-protein coupled receptor</keyword>
<reference evidence="13" key="2">
    <citation type="submission" date="2025-08" db="UniProtKB">
        <authorList>
            <consortium name="Ensembl"/>
        </authorList>
    </citation>
    <scope>IDENTIFICATION</scope>
</reference>
<reference evidence="13" key="1">
    <citation type="submission" date="2019-06" db="EMBL/GenBank/DDBJ databases">
        <authorList>
            <consortium name="Wellcome Sanger Institute Data Sharing"/>
        </authorList>
    </citation>
    <scope>NUCLEOTIDE SEQUENCE [LARGE SCALE GENOMIC DNA]</scope>
</reference>
<dbReference type="OMA" id="ECVANYW"/>
<dbReference type="Proteomes" id="UP000472267">
    <property type="component" value="Chromosome 23"/>
</dbReference>
<sequence length="417" mass="47061">MGAHLPGSNSSGNLTPAVSEAETALPGYLVVILSVLMVTLVVVVVAGNALVILAFIVDKTLRNQSNYFFLNLAIADFLVGAFCIPVYIPYNLTGRWMLGKGLCKVWLVMDYLVCTASVFNIVLISYDRFLSVTRAVKYRAQRNLTRQAVLKMLAVWVLAFLLYGPAIILWETVVGRSIVPSHECYAEFYFTWYFLLSASTFEFFTPFVSVTFFNISIYLNIYCRNKKLSASIEDSDKPQNTIKHTDGGMWSVLFVKTRKVSSEAAAISAVIEDDMQYPSSCGEHNASQIFMQQQRFSPDRKNLRLFQHTASGVRPGRRTQGTRLSRDKKIAKSLAIIVCIFGICWAPYTLLMIIRAACSGKCVSKYWYEVTFWLLWLNSAINPFLYPLCHSSFRRAFSKILCPKRQSVQPQIEAQSC</sequence>
<protein>
    <submittedName>
        <fullName evidence="13">Histamine H3 receptor-like</fullName>
    </submittedName>
</protein>
<evidence type="ECO:0000256" key="9">
    <source>
        <dbReference type="ARBA" id="ARBA00023224"/>
    </source>
</evidence>
<dbReference type="GO" id="GO:0004993">
    <property type="term" value="F:G protein-coupled serotonin receptor activity"/>
    <property type="evidence" value="ECO:0007669"/>
    <property type="project" value="TreeGrafter"/>
</dbReference>
<keyword evidence="8 10" id="KW-0675">Receptor</keyword>
<evidence type="ECO:0000256" key="10">
    <source>
        <dbReference type="RuleBase" id="RU000688"/>
    </source>
</evidence>
<dbReference type="PRINTS" id="PR01471">
    <property type="entry name" value="HISTAMINEH3R"/>
</dbReference>
<keyword evidence="3" id="KW-0597">Phosphoprotein</keyword>
<evidence type="ECO:0000313" key="14">
    <source>
        <dbReference type="Proteomes" id="UP000472267"/>
    </source>
</evidence>
<evidence type="ECO:0000313" key="13">
    <source>
        <dbReference type="Ensembl" id="ENSSFAP00005021413.1"/>
    </source>
</evidence>
<dbReference type="GO" id="GO:0004969">
    <property type="term" value="F:histamine receptor activity"/>
    <property type="evidence" value="ECO:0007669"/>
    <property type="project" value="InterPro"/>
</dbReference>
<keyword evidence="5 11" id="KW-1133">Transmembrane helix</keyword>
<evidence type="ECO:0000256" key="1">
    <source>
        <dbReference type="ARBA" id="ARBA00004651"/>
    </source>
</evidence>
<dbReference type="SMART" id="SM01381">
    <property type="entry name" value="7TM_GPCR_Srsx"/>
    <property type="match status" value="1"/>
</dbReference>
<dbReference type="GO" id="GO:0007197">
    <property type="term" value="P:adenylate cyclase-inhibiting G protein-coupled acetylcholine receptor signaling pathway"/>
    <property type="evidence" value="ECO:0007669"/>
    <property type="project" value="TreeGrafter"/>
</dbReference>
<dbReference type="InterPro" id="IPR017452">
    <property type="entry name" value="GPCR_Rhodpsn_7TM"/>
</dbReference>
<evidence type="ECO:0000256" key="6">
    <source>
        <dbReference type="ARBA" id="ARBA00023040"/>
    </source>
</evidence>
<dbReference type="FunCoup" id="A0A672GRL7">
    <property type="interactions" value="1"/>
</dbReference>
<evidence type="ECO:0000259" key="12">
    <source>
        <dbReference type="PROSITE" id="PS50262"/>
    </source>
</evidence>
<feature type="transmembrane region" description="Helical" evidence="11">
    <location>
        <begin position="68"/>
        <end position="88"/>
    </location>
</feature>
<accession>A0A672GRL7</accession>
<comment type="subcellular location">
    <subcellularLocation>
        <location evidence="1">Cell membrane</location>
        <topology evidence="1">Multi-pass membrane protein</topology>
    </subcellularLocation>
</comment>
<name>A0A672GRL7_SALFA</name>
<dbReference type="Gene3D" id="1.20.1070.10">
    <property type="entry name" value="Rhodopsin 7-helix transmembrane proteins"/>
    <property type="match status" value="1"/>
</dbReference>
<feature type="transmembrane region" description="Helical" evidence="11">
    <location>
        <begin position="333"/>
        <end position="354"/>
    </location>
</feature>
<reference evidence="13" key="3">
    <citation type="submission" date="2025-09" db="UniProtKB">
        <authorList>
            <consortium name="Ensembl"/>
        </authorList>
    </citation>
    <scope>IDENTIFICATION</scope>
</reference>
<dbReference type="Ensembl" id="ENSSFAT00005022325.1">
    <property type="protein sequence ID" value="ENSSFAP00005021413.1"/>
    <property type="gene ID" value="ENSSFAG00005011192.1"/>
</dbReference>
<feature type="transmembrane region" description="Helical" evidence="11">
    <location>
        <begin position="28"/>
        <end position="56"/>
    </location>
</feature>
<keyword evidence="14" id="KW-1185">Reference proteome</keyword>
<dbReference type="GeneID" id="115381704"/>
<evidence type="ECO:0000256" key="7">
    <source>
        <dbReference type="ARBA" id="ARBA00023136"/>
    </source>
</evidence>
<organism evidence="13 14">
    <name type="scientific">Salarias fasciatus</name>
    <name type="common">Jewelled blenny</name>
    <name type="synonym">Blennius fasciatus</name>
    <dbReference type="NCBI Taxonomy" id="181472"/>
    <lineage>
        <taxon>Eukaryota</taxon>
        <taxon>Metazoa</taxon>
        <taxon>Chordata</taxon>
        <taxon>Craniata</taxon>
        <taxon>Vertebrata</taxon>
        <taxon>Euteleostomi</taxon>
        <taxon>Actinopterygii</taxon>
        <taxon>Neopterygii</taxon>
        <taxon>Teleostei</taxon>
        <taxon>Neoteleostei</taxon>
        <taxon>Acanthomorphata</taxon>
        <taxon>Ovalentaria</taxon>
        <taxon>Blenniimorphae</taxon>
        <taxon>Blenniiformes</taxon>
        <taxon>Blennioidei</taxon>
        <taxon>Blenniidae</taxon>
        <taxon>Salariinae</taxon>
        <taxon>Salarias</taxon>
    </lineage>
</organism>
<dbReference type="PANTHER" id="PTHR24247:SF254">
    <property type="entry name" value="HISTAMINE H3 RECEPTOR"/>
    <property type="match status" value="1"/>
</dbReference>
<dbReference type="PANTHER" id="PTHR24247">
    <property type="entry name" value="5-HYDROXYTRYPTAMINE RECEPTOR"/>
    <property type="match status" value="1"/>
</dbReference>
<dbReference type="Pfam" id="PF00001">
    <property type="entry name" value="7tm_1"/>
    <property type="match status" value="1"/>
</dbReference>
<evidence type="ECO:0000256" key="11">
    <source>
        <dbReference type="SAM" id="Phobius"/>
    </source>
</evidence>
<dbReference type="InParanoid" id="A0A672GRL7"/>
<evidence type="ECO:0000256" key="2">
    <source>
        <dbReference type="ARBA" id="ARBA00022475"/>
    </source>
</evidence>
<proteinExistence type="inferred from homology"/>
<dbReference type="InterPro" id="IPR000276">
    <property type="entry name" value="GPCR_Rhodpsn"/>
</dbReference>
<dbReference type="GO" id="GO:0016907">
    <property type="term" value="F:G protein-coupled acetylcholine receptor activity"/>
    <property type="evidence" value="ECO:0007669"/>
    <property type="project" value="TreeGrafter"/>
</dbReference>
<evidence type="ECO:0000256" key="3">
    <source>
        <dbReference type="ARBA" id="ARBA00022553"/>
    </source>
</evidence>
<feature type="transmembrane region" description="Helical" evidence="11">
    <location>
        <begin position="366"/>
        <end position="389"/>
    </location>
</feature>
<keyword evidence="9 10" id="KW-0807">Transducer</keyword>
<keyword evidence="4 10" id="KW-0812">Transmembrane</keyword>
<dbReference type="PROSITE" id="PS50262">
    <property type="entry name" value="G_PROTEIN_RECEP_F1_2"/>
    <property type="match status" value="1"/>
</dbReference>
<dbReference type="OrthoDB" id="10071887at2759"/>
<dbReference type="PRINTS" id="PR00237">
    <property type="entry name" value="GPCRRHODOPSN"/>
</dbReference>
<dbReference type="GO" id="GO:0005886">
    <property type="term" value="C:plasma membrane"/>
    <property type="evidence" value="ECO:0007669"/>
    <property type="project" value="UniProtKB-SubCell"/>
</dbReference>
<dbReference type="RefSeq" id="XP_029939126.1">
    <property type="nucleotide sequence ID" value="XM_030083266.1"/>
</dbReference>
<dbReference type="InterPro" id="IPR003980">
    <property type="entry name" value="Histamine_H3_rcpt"/>
</dbReference>
<dbReference type="AlphaFoldDB" id="A0A672GRL7"/>
<keyword evidence="7 11" id="KW-0472">Membrane</keyword>
<gene>
    <name evidence="13" type="primary">LOC115381704</name>
</gene>
<dbReference type="SUPFAM" id="SSF81321">
    <property type="entry name" value="Family A G protein-coupled receptor-like"/>
    <property type="match status" value="1"/>
</dbReference>